<dbReference type="InterPro" id="IPR002508">
    <property type="entry name" value="MurNAc-LAA_cat"/>
</dbReference>
<evidence type="ECO:0000259" key="2">
    <source>
        <dbReference type="SMART" id="SM00646"/>
    </source>
</evidence>
<dbReference type="Proteomes" id="UP000198806">
    <property type="component" value="Unassembled WGS sequence"/>
</dbReference>
<dbReference type="PANTHER" id="PTHR30404">
    <property type="entry name" value="N-ACETYLMURAMOYL-L-ALANINE AMIDASE"/>
    <property type="match status" value="1"/>
</dbReference>
<dbReference type="OrthoDB" id="9772024at2"/>
<name>A0A1I5EQQ5_9FIRM</name>
<gene>
    <name evidence="3" type="ORF">SAMN04489757_11062</name>
</gene>
<evidence type="ECO:0000313" key="3">
    <source>
        <dbReference type="EMBL" id="SFO13351.1"/>
    </source>
</evidence>
<dbReference type="InterPro" id="IPR036366">
    <property type="entry name" value="PGBDSf"/>
</dbReference>
<keyword evidence="4" id="KW-1185">Reference proteome</keyword>
<dbReference type="AlphaFoldDB" id="A0A1I5EQQ5"/>
<reference evidence="3 4" key="1">
    <citation type="submission" date="2016-10" db="EMBL/GenBank/DDBJ databases">
        <authorList>
            <person name="de Groot N.N."/>
        </authorList>
    </citation>
    <scope>NUCLEOTIDE SEQUENCE [LARGE SCALE GENOMIC DNA]</scope>
    <source>
        <strain evidence="3 4">DSM 1283</strain>
    </source>
</reference>
<dbReference type="CDD" id="cd02696">
    <property type="entry name" value="MurNAc-LAA"/>
    <property type="match status" value="1"/>
</dbReference>
<proteinExistence type="predicted"/>
<evidence type="ECO:0000313" key="4">
    <source>
        <dbReference type="Proteomes" id="UP000198806"/>
    </source>
</evidence>
<keyword evidence="1" id="KW-0378">Hydrolase</keyword>
<dbReference type="Gene3D" id="3.40.630.40">
    <property type="entry name" value="Zn-dependent exopeptidases"/>
    <property type="match status" value="1"/>
</dbReference>
<dbReference type="PANTHER" id="PTHR30404:SF0">
    <property type="entry name" value="N-ACETYLMURAMOYL-L-ALANINE AMIDASE AMIC"/>
    <property type="match status" value="1"/>
</dbReference>
<dbReference type="GO" id="GO:0009253">
    <property type="term" value="P:peptidoglycan catabolic process"/>
    <property type="evidence" value="ECO:0007669"/>
    <property type="project" value="InterPro"/>
</dbReference>
<dbReference type="STRING" id="1527.SAMN04489757_11062"/>
<dbReference type="SMART" id="SM00646">
    <property type="entry name" value="Ami_3"/>
    <property type="match status" value="1"/>
</dbReference>
<organism evidence="3 4">
    <name type="scientific">Anaerocolumna aminovalerica</name>
    <dbReference type="NCBI Taxonomy" id="1527"/>
    <lineage>
        <taxon>Bacteria</taxon>
        <taxon>Bacillati</taxon>
        <taxon>Bacillota</taxon>
        <taxon>Clostridia</taxon>
        <taxon>Lachnospirales</taxon>
        <taxon>Lachnospiraceae</taxon>
        <taxon>Anaerocolumna</taxon>
    </lineage>
</organism>
<dbReference type="GO" id="GO:0008745">
    <property type="term" value="F:N-acetylmuramoyl-L-alanine amidase activity"/>
    <property type="evidence" value="ECO:0007669"/>
    <property type="project" value="InterPro"/>
</dbReference>
<dbReference type="GO" id="GO:0030288">
    <property type="term" value="C:outer membrane-bounded periplasmic space"/>
    <property type="evidence" value="ECO:0007669"/>
    <property type="project" value="TreeGrafter"/>
</dbReference>
<dbReference type="Pfam" id="PF01520">
    <property type="entry name" value="Amidase_3"/>
    <property type="match status" value="1"/>
</dbReference>
<feature type="domain" description="MurNAc-LAA" evidence="2">
    <location>
        <begin position="90"/>
        <end position="209"/>
    </location>
</feature>
<dbReference type="Gene3D" id="1.10.101.10">
    <property type="entry name" value="PGBD-like superfamily/PGBD"/>
    <property type="match status" value="1"/>
</dbReference>
<sequence>MKVNNVRINIDAGHGANTAGKRTPPIPETIKVNDKITIKKGEQFREHIASVGVAYYLEKELLRCGFDTMRTGWDDDNPYDDEDTGLSARQTAIAKADCDYSISIHFNAFGDGNSFNSAEGIGIYIHSKYVGQSKKIADIVLKHLLQGSYQKNRGVSPASLAMCNCNNMDVKGAIIIELAFMTNKREAVELMANEAYWKESAIEIAKGLCEYTGIKYVPEKDQYVPAAPINQMSDTKAIKWLQEHLNKANPNYTIPVDGKYGPKTRIAALIFAETKGWDWSRATGYAVGQGTINTLKKI</sequence>
<dbReference type="SUPFAM" id="SSF53187">
    <property type="entry name" value="Zn-dependent exopeptidases"/>
    <property type="match status" value="1"/>
</dbReference>
<dbReference type="EMBL" id="FOWD01000010">
    <property type="protein sequence ID" value="SFO13351.1"/>
    <property type="molecule type" value="Genomic_DNA"/>
</dbReference>
<protein>
    <submittedName>
        <fullName evidence="3">N-acetylmuramoyl-L-alanine amidase</fullName>
    </submittedName>
</protein>
<dbReference type="InterPro" id="IPR050695">
    <property type="entry name" value="N-acetylmuramoyl_amidase_3"/>
</dbReference>
<evidence type="ECO:0000256" key="1">
    <source>
        <dbReference type="ARBA" id="ARBA00022801"/>
    </source>
</evidence>
<accession>A0A1I5EQQ5</accession>